<dbReference type="Pfam" id="PF03435">
    <property type="entry name" value="Sacchrp_dh_NADP"/>
    <property type="match status" value="1"/>
</dbReference>
<protein>
    <submittedName>
        <fullName evidence="2">Uncharacterized conserved protein</fullName>
    </submittedName>
</protein>
<sequence length="333" mass="34904">MTTISNTTQGKLLIYGATGFTGSLVVHEAARRGLDFDIAGRNKDKLAALSAELTVPYHVFSVDDIDGWEKGLEGKTALLNIAGPFSQTANQAMDACITFKVHYVDITAEVDIYRLAERKDAAATAAGIMVMSGSGLFTTYDPLVVHTAQRVKNPVALRVAFTYSGGFTPGSVASSANIIGAGLLVRKNGELIKLSEAQSASFDVGNGPEEFSLLPLGGVVLSFKSTGIPDIEEYFKLALPANSAKEGVLTEGHSPADLTTERSTILIEVTGEDGTIVRSMADMPAGYMPTASSAVEIVSRVLNGSVKTGFQSPASAYGAALLTSLPVVNVTDF</sequence>
<dbReference type="Gene3D" id="3.40.50.720">
    <property type="entry name" value="NAD(P)-binding Rossmann-like Domain"/>
    <property type="match status" value="1"/>
</dbReference>
<accession>A0A1I2GZD7</accession>
<dbReference type="AlphaFoldDB" id="A0A1I2GZD7"/>
<evidence type="ECO:0000313" key="3">
    <source>
        <dbReference type="Proteomes" id="UP000198598"/>
    </source>
</evidence>
<dbReference type="RefSeq" id="WP_093834661.1">
    <property type="nucleotide sequence ID" value="NZ_FOLQ01000037.1"/>
</dbReference>
<dbReference type="OrthoDB" id="623995at2"/>
<reference evidence="2 3" key="1">
    <citation type="submission" date="2016-10" db="EMBL/GenBank/DDBJ databases">
        <authorList>
            <person name="de Groot N.N."/>
        </authorList>
    </citation>
    <scope>NUCLEOTIDE SEQUENCE [LARGE SCALE GENOMIC DNA]</scope>
    <source>
        <strain evidence="2 3">DSM 26130</strain>
    </source>
</reference>
<dbReference type="SUPFAM" id="SSF51735">
    <property type="entry name" value="NAD(P)-binding Rossmann-fold domains"/>
    <property type="match status" value="1"/>
</dbReference>
<dbReference type="Proteomes" id="UP000198598">
    <property type="component" value="Unassembled WGS sequence"/>
</dbReference>
<name>A0A1I2GZD7_9BACT</name>
<dbReference type="EMBL" id="FOLQ01000037">
    <property type="protein sequence ID" value="SFF23344.1"/>
    <property type="molecule type" value="Genomic_DNA"/>
</dbReference>
<proteinExistence type="predicted"/>
<dbReference type="InterPro" id="IPR036291">
    <property type="entry name" value="NAD(P)-bd_dom_sf"/>
</dbReference>
<gene>
    <name evidence="2" type="ORF">SAMN05216167_13714</name>
</gene>
<feature type="domain" description="Saccharopine dehydrogenase NADP binding" evidence="1">
    <location>
        <begin position="13"/>
        <end position="131"/>
    </location>
</feature>
<evidence type="ECO:0000259" key="1">
    <source>
        <dbReference type="Pfam" id="PF03435"/>
    </source>
</evidence>
<organism evidence="2 3">
    <name type="scientific">Spirosoma endophyticum</name>
    <dbReference type="NCBI Taxonomy" id="662367"/>
    <lineage>
        <taxon>Bacteria</taxon>
        <taxon>Pseudomonadati</taxon>
        <taxon>Bacteroidota</taxon>
        <taxon>Cytophagia</taxon>
        <taxon>Cytophagales</taxon>
        <taxon>Cytophagaceae</taxon>
        <taxon>Spirosoma</taxon>
    </lineage>
</organism>
<dbReference type="STRING" id="662367.SAMN05216167_13714"/>
<dbReference type="PANTHER" id="PTHR43781:SF1">
    <property type="entry name" value="SACCHAROPINE DEHYDROGENASE"/>
    <property type="match status" value="1"/>
</dbReference>
<dbReference type="PANTHER" id="PTHR43781">
    <property type="entry name" value="SACCHAROPINE DEHYDROGENASE"/>
    <property type="match status" value="1"/>
</dbReference>
<dbReference type="InterPro" id="IPR005097">
    <property type="entry name" value="Sacchrp_dh_NADP-bd"/>
</dbReference>
<keyword evidence="3" id="KW-1185">Reference proteome</keyword>
<evidence type="ECO:0000313" key="2">
    <source>
        <dbReference type="EMBL" id="SFF23344.1"/>
    </source>
</evidence>